<keyword evidence="1" id="KW-0812">Transmembrane</keyword>
<evidence type="ECO:0000313" key="2">
    <source>
        <dbReference type="EMBL" id="KAF5681259.1"/>
    </source>
</evidence>
<feature type="transmembrane region" description="Helical" evidence="1">
    <location>
        <begin position="131"/>
        <end position="156"/>
    </location>
</feature>
<comment type="caution">
    <text evidence="2">The sequence shown here is derived from an EMBL/GenBank/DDBJ whole genome shotgun (WGS) entry which is preliminary data.</text>
</comment>
<name>A0A8H5X521_FUSHE</name>
<accession>A0A8H5X521</accession>
<feature type="transmembrane region" description="Helical" evidence="1">
    <location>
        <begin position="24"/>
        <end position="46"/>
    </location>
</feature>
<feature type="transmembrane region" description="Helical" evidence="1">
    <location>
        <begin position="52"/>
        <end position="77"/>
    </location>
</feature>
<dbReference type="Proteomes" id="UP000567885">
    <property type="component" value="Unassembled WGS sequence"/>
</dbReference>
<keyword evidence="3" id="KW-1185">Reference proteome</keyword>
<evidence type="ECO:0000313" key="3">
    <source>
        <dbReference type="Proteomes" id="UP000567885"/>
    </source>
</evidence>
<dbReference type="EMBL" id="JAAGWQ010000001">
    <property type="protein sequence ID" value="KAF5681259.1"/>
    <property type="molecule type" value="Genomic_DNA"/>
</dbReference>
<evidence type="ECO:0000256" key="1">
    <source>
        <dbReference type="SAM" id="Phobius"/>
    </source>
</evidence>
<sequence>MDCEKDSDCDSKTSQPQQRPFRKLVLGLRVLALLVTIVGIVVAAIPARRSSIAIGILGPAFVTTFCWSLLELLCSLIRRFHAIRPSFSFAIDGFIALGSLVTLIWFGVYQAWWELDDPSLPNYISAATTEILFKVALGFACVSTATELALCIAWLLE</sequence>
<dbReference type="AlphaFoldDB" id="A0A8H5X521"/>
<evidence type="ECO:0008006" key="4">
    <source>
        <dbReference type="Google" id="ProtNLM"/>
    </source>
</evidence>
<gene>
    <name evidence="2" type="ORF">FHETE_48</name>
</gene>
<keyword evidence="1" id="KW-0472">Membrane</keyword>
<organism evidence="2 3">
    <name type="scientific">Fusarium heterosporum</name>
    <dbReference type="NCBI Taxonomy" id="42747"/>
    <lineage>
        <taxon>Eukaryota</taxon>
        <taxon>Fungi</taxon>
        <taxon>Dikarya</taxon>
        <taxon>Ascomycota</taxon>
        <taxon>Pezizomycotina</taxon>
        <taxon>Sordariomycetes</taxon>
        <taxon>Hypocreomycetidae</taxon>
        <taxon>Hypocreales</taxon>
        <taxon>Nectriaceae</taxon>
        <taxon>Fusarium</taxon>
        <taxon>Fusarium heterosporum species complex</taxon>
    </lineage>
</organism>
<protein>
    <recommendedName>
        <fullName evidence="4">MARVEL domain-containing protein</fullName>
    </recommendedName>
</protein>
<keyword evidence="1" id="KW-1133">Transmembrane helix</keyword>
<dbReference type="OrthoDB" id="5100007at2759"/>
<proteinExistence type="predicted"/>
<reference evidence="2 3" key="1">
    <citation type="submission" date="2020-05" db="EMBL/GenBank/DDBJ databases">
        <title>Identification and distribution of gene clusters putatively required for synthesis of sphingolipid metabolism inhibitors in phylogenetically diverse species of the filamentous fungus Fusarium.</title>
        <authorList>
            <person name="Kim H.-S."/>
            <person name="Busman M."/>
            <person name="Brown D.W."/>
            <person name="Divon H."/>
            <person name="Uhlig S."/>
            <person name="Proctor R.H."/>
        </authorList>
    </citation>
    <scope>NUCLEOTIDE SEQUENCE [LARGE SCALE GENOMIC DNA]</scope>
    <source>
        <strain evidence="2 3">NRRL 20693</strain>
    </source>
</reference>
<feature type="transmembrane region" description="Helical" evidence="1">
    <location>
        <begin position="89"/>
        <end position="111"/>
    </location>
</feature>